<keyword evidence="5 7" id="KW-1133">Transmembrane helix</keyword>
<accession>A0A381SA07</accession>
<evidence type="ECO:0000256" key="2">
    <source>
        <dbReference type="ARBA" id="ARBA00022448"/>
    </source>
</evidence>
<evidence type="ECO:0000259" key="8">
    <source>
        <dbReference type="PROSITE" id="PS50928"/>
    </source>
</evidence>
<dbReference type="InterPro" id="IPR051393">
    <property type="entry name" value="ABC_transporter_permease"/>
</dbReference>
<feature type="transmembrane region" description="Helical" evidence="7">
    <location>
        <begin position="273"/>
        <end position="295"/>
    </location>
</feature>
<feature type="transmembrane region" description="Helical" evidence="7">
    <location>
        <begin position="113"/>
        <end position="133"/>
    </location>
</feature>
<dbReference type="PROSITE" id="PS50928">
    <property type="entry name" value="ABC_TM1"/>
    <property type="match status" value="1"/>
</dbReference>
<feature type="domain" description="ABC transmembrane type-1" evidence="8">
    <location>
        <begin position="76"/>
        <end position="292"/>
    </location>
</feature>
<sequence>MVLRFWDSLTISQKQAFVAWLFLSIPILFYLIIRFYPTFEAFYVSTVKWNILGNKKFIGINNFVKIINNEEFWIVLSNTVKYAVIGVPISLFLSFVIAYYLNEVTFGHETIRALYFIPFLTTAVAMAWVWRWLYQPVPIGYFNVILSWFGIPQQPFLKSVSQALYSIMAPAVWAGLGFQIIIFLAGLRAIPQSHLEASSIDGAGRLQVLWEILLPALRPTILFLTIVSTIGFLRIFDQVYSMSSDSAGGPLNSTKPLVLMIYESAFDEFKMGYAAALTVILFFILLAVSLVQLSLMKKWTQ</sequence>
<protein>
    <recommendedName>
        <fullName evidence="8">ABC transmembrane type-1 domain-containing protein</fullName>
    </recommendedName>
</protein>
<evidence type="ECO:0000256" key="6">
    <source>
        <dbReference type="ARBA" id="ARBA00023136"/>
    </source>
</evidence>
<dbReference type="Gene3D" id="1.10.3720.10">
    <property type="entry name" value="MetI-like"/>
    <property type="match status" value="1"/>
</dbReference>
<feature type="transmembrane region" description="Helical" evidence="7">
    <location>
        <begin position="208"/>
        <end position="236"/>
    </location>
</feature>
<dbReference type="InterPro" id="IPR035906">
    <property type="entry name" value="MetI-like_sf"/>
</dbReference>
<proteinExistence type="predicted"/>
<evidence type="ECO:0000256" key="1">
    <source>
        <dbReference type="ARBA" id="ARBA00004651"/>
    </source>
</evidence>
<dbReference type="InterPro" id="IPR000515">
    <property type="entry name" value="MetI-like"/>
</dbReference>
<dbReference type="GO" id="GO:0005886">
    <property type="term" value="C:plasma membrane"/>
    <property type="evidence" value="ECO:0007669"/>
    <property type="project" value="UniProtKB-SubCell"/>
</dbReference>
<keyword evidence="2" id="KW-0813">Transport</keyword>
<feature type="transmembrane region" description="Helical" evidence="7">
    <location>
        <begin position="16"/>
        <end position="36"/>
    </location>
</feature>
<keyword evidence="3" id="KW-1003">Cell membrane</keyword>
<keyword evidence="4 7" id="KW-0812">Transmembrane</keyword>
<comment type="subcellular location">
    <subcellularLocation>
        <location evidence="1">Cell membrane</location>
        <topology evidence="1">Multi-pass membrane protein</topology>
    </subcellularLocation>
</comment>
<evidence type="ECO:0000256" key="3">
    <source>
        <dbReference type="ARBA" id="ARBA00022475"/>
    </source>
</evidence>
<organism evidence="9">
    <name type="scientific">marine metagenome</name>
    <dbReference type="NCBI Taxonomy" id="408172"/>
    <lineage>
        <taxon>unclassified sequences</taxon>
        <taxon>metagenomes</taxon>
        <taxon>ecological metagenomes</taxon>
    </lineage>
</organism>
<evidence type="ECO:0000256" key="4">
    <source>
        <dbReference type="ARBA" id="ARBA00022692"/>
    </source>
</evidence>
<dbReference type="PANTHER" id="PTHR30193:SF37">
    <property type="entry name" value="INNER MEMBRANE ABC TRANSPORTER PERMEASE PROTEIN YCJO"/>
    <property type="match status" value="1"/>
</dbReference>
<keyword evidence="6 7" id="KW-0472">Membrane</keyword>
<evidence type="ECO:0000256" key="5">
    <source>
        <dbReference type="ARBA" id="ARBA00022989"/>
    </source>
</evidence>
<dbReference type="CDD" id="cd06261">
    <property type="entry name" value="TM_PBP2"/>
    <property type="match status" value="1"/>
</dbReference>
<feature type="transmembrane region" description="Helical" evidence="7">
    <location>
        <begin position="163"/>
        <end position="187"/>
    </location>
</feature>
<dbReference type="PANTHER" id="PTHR30193">
    <property type="entry name" value="ABC TRANSPORTER PERMEASE PROTEIN"/>
    <property type="match status" value="1"/>
</dbReference>
<feature type="transmembrane region" description="Helical" evidence="7">
    <location>
        <begin position="82"/>
        <end position="101"/>
    </location>
</feature>
<dbReference type="GO" id="GO:0055085">
    <property type="term" value="P:transmembrane transport"/>
    <property type="evidence" value="ECO:0007669"/>
    <property type="project" value="InterPro"/>
</dbReference>
<dbReference type="EMBL" id="UINC01002666">
    <property type="protein sequence ID" value="SUZ99077.1"/>
    <property type="molecule type" value="Genomic_DNA"/>
</dbReference>
<dbReference type="SUPFAM" id="SSF161098">
    <property type="entry name" value="MetI-like"/>
    <property type="match status" value="1"/>
</dbReference>
<dbReference type="Pfam" id="PF00528">
    <property type="entry name" value="BPD_transp_1"/>
    <property type="match status" value="1"/>
</dbReference>
<evidence type="ECO:0000313" key="9">
    <source>
        <dbReference type="EMBL" id="SUZ99077.1"/>
    </source>
</evidence>
<evidence type="ECO:0000256" key="7">
    <source>
        <dbReference type="SAM" id="Phobius"/>
    </source>
</evidence>
<name>A0A381SA07_9ZZZZ</name>
<dbReference type="AlphaFoldDB" id="A0A381SA07"/>
<gene>
    <name evidence="9" type="ORF">METZ01_LOCUS51931</name>
</gene>
<reference evidence="9" key="1">
    <citation type="submission" date="2018-05" db="EMBL/GenBank/DDBJ databases">
        <authorList>
            <person name="Lanie J.A."/>
            <person name="Ng W.-L."/>
            <person name="Kazmierczak K.M."/>
            <person name="Andrzejewski T.M."/>
            <person name="Davidsen T.M."/>
            <person name="Wayne K.J."/>
            <person name="Tettelin H."/>
            <person name="Glass J.I."/>
            <person name="Rusch D."/>
            <person name="Podicherti R."/>
            <person name="Tsui H.-C.T."/>
            <person name="Winkler M.E."/>
        </authorList>
    </citation>
    <scope>NUCLEOTIDE SEQUENCE</scope>
</reference>